<accession>A0A9D3RV49</accession>
<comment type="caution">
    <text evidence="2">The sequence shown here is derived from an EMBL/GenBank/DDBJ whole genome shotgun (WGS) entry which is preliminary data.</text>
</comment>
<keyword evidence="3" id="KW-1185">Reference proteome</keyword>
<organism evidence="2 3">
    <name type="scientific">Anguilla anguilla</name>
    <name type="common">European freshwater eel</name>
    <name type="synonym">Muraena anguilla</name>
    <dbReference type="NCBI Taxonomy" id="7936"/>
    <lineage>
        <taxon>Eukaryota</taxon>
        <taxon>Metazoa</taxon>
        <taxon>Chordata</taxon>
        <taxon>Craniata</taxon>
        <taxon>Vertebrata</taxon>
        <taxon>Euteleostomi</taxon>
        <taxon>Actinopterygii</taxon>
        <taxon>Neopterygii</taxon>
        <taxon>Teleostei</taxon>
        <taxon>Anguilliformes</taxon>
        <taxon>Anguillidae</taxon>
        <taxon>Anguilla</taxon>
    </lineage>
</organism>
<evidence type="ECO:0000313" key="2">
    <source>
        <dbReference type="EMBL" id="KAG5844679.1"/>
    </source>
</evidence>
<gene>
    <name evidence="2" type="ORF">ANANG_G00165030</name>
</gene>
<dbReference type="EMBL" id="JAFIRN010000008">
    <property type="protein sequence ID" value="KAG5844679.1"/>
    <property type="molecule type" value="Genomic_DNA"/>
</dbReference>
<evidence type="ECO:0000313" key="3">
    <source>
        <dbReference type="Proteomes" id="UP001044222"/>
    </source>
</evidence>
<name>A0A9D3RV49_ANGAN</name>
<protein>
    <submittedName>
        <fullName evidence="2">Uncharacterized protein</fullName>
    </submittedName>
</protein>
<evidence type="ECO:0000256" key="1">
    <source>
        <dbReference type="SAM" id="MobiDB-lite"/>
    </source>
</evidence>
<proteinExistence type="predicted"/>
<dbReference type="AlphaFoldDB" id="A0A9D3RV49"/>
<sequence length="114" mass="11962">MSSEELWSGGGGGGVVARIGPEHGEDQDGVMLGRISSLPLALSSANDFRGKFKKIHSKRRPSILDGRSGKSSLPPCFLDKTPFSSLTSLAYVPLSSGTLSKAEIQSCFTGCCRG</sequence>
<feature type="region of interest" description="Disordered" evidence="1">
    <location>
        <begin position="1"/>
        <end position="27"/>
    </location>
</feature>
<reference evidence="2" key="1">
    <citation type="submission" date="2021-01" db="EMBL/GenBank/DDBJ databases">
        <title>A chromosome-scale assembly of European eel, Anguilla anguilla.</title>
        <authorList>
            <person name="Henkel C."/>
            <person name="Jong-Raadsen S.A."/>
            <person name="Dufour S."/>
            <person name="Weltzien F.-A."/>
            <person name="Palstra A.P."/>
            <person name="Pelster B."/>
            <person name="Spaink H.P."/>
            <person name="Van Den Thillart G.E."/>
            <person name="Jansen H."/>
            <person name="Zahm M."/>
            <person name="Klopp C."/>
            <person name="Cedric C."/>
            <person name="Louis A."/>
            <person name="Berthelot C."/>
            <person name="Parey E."/>
            <person name="Roest Crollius H."/>
            <person name="Montfort J."/>
            <person name="Robinson-Rechavi M."/>
            <person name="Bucao C."/>
            <person name="Bouchez O."/>
            <person name="Gislard M."/>
            <person name="Lluch J."/>
            <person name="Milhes M."/>
            <person name="Lampietro C."/>
            <person name="Lopez Roques C."/>
            <person name="Donnadieu C."/>
            <person name="Braasch I."/>
            <person name="Desvignes T."/>
            <person name="Postlethwait J."/>
            <person name="Bobe J."/>
            <person name="Guiguen Y."/>
            <person name="Dirks R."/>
        </authorList>
    </citation>
    <scope>NUCLEOTIDE SEQUENCE</scope>
    <source>
        <strain evidence="2">Tag_6206</strain>
        <tissue evidence="2">Liver</tissue>
    </source>
</reference>
<dbReference type="Proteomes" id="UP001044222">
    <property type="component" value="Chromosome 8"/>
</dbReference>